<dbReference type="eggNOG" id="ENOG50301AF">
    <property type="taxonomic scope" value="Bacteria"/>
</dbReference>
<comment type="function">
    <text evidence="1">Probable aspartic protease that is responsible for the proteolytic cleavage of the RNA polymerase sigma E factor (SigE/spoIIGB) to yield the active peptide in the mother cell during sporulation. Responds to a signal from the forespore that is triggered by the extracellular signal protein SpoIIR.</text>
</comment>
<dbReference type="Pfam" id="PF03419">
    <property type="entry name" value="Peptidase_U4"/>
    <property type="match status" value="1"/>
</dbReference>
<feature type="transmembrane region" description="Helical" evidence="3">
    <location>
        <begin position="6"/>
        <end position="24"/>
    </location>
</feature>
<dbReference type="EMBL" id="MAPZ01000016">
    <property type="protein sequence ID" value="OBY11189.1"/>
    <property type="molecule type" value="Genomic_DNA"/>
</dbReference>
<feature type="active site" evidence="2">
    <location>
        <position position="175"/>
    </location>
</feature>
<sequence length="267" mass="31107">MEIYLDIVLIENFVIDMFILLITAKLMHIKHNNKSLLLASSLGALYTVVSIFPKLKMFSLFPFQILVAWIMIRILWKRNNFKVELKATGIYVLIAFLLSGISFGFSTWENKYSFEHSYVISNASMQYLLISIILVYIISDRVLSYLRERALITNFIYEVELYIRGVRYVVRGFLDTGNELRESITNLPCIIVEEKYINYFQENDSNTYYIQYNGIGYKGKMKGFKVDKVILKKNDNEELEISAIICPCKEVLNKENEFNALLSRGVI</sequence>
<dbReference type="RefSeq" id="WP_065254461.1">
    <property type="nucleotide sequence ID" value="NZ_MAPZ01000016.1"/>
</dbReference>
<comment type="caution">
    <text evidence="4">The sequence shown here is derived from an EMBL/GenBank/DDBJ whole genome shotgun (WGS) entry which is preliminary data.</text>
</comment>
<dbReference type="GO" id="GO:0004190">
    <property type="term" value="F:aspartic-type endopeptidase activity"/>
    <property type="evidence" value="ECO:0007669"/>
    <property type="project" value="UniProtKB-KW"/>
</dbReference>
<feature type="transmembrane region" description="Helical" evidence="3">
    <location>
        <begin position="118"/>
        <end position="139"/>
    </location>
</feature>
<dbReference type="GO" id="GO:0030435">
    <property type="term" value="P:sporulation resulting in formation of a cellular spore"/>
    <property type="evidence" value="ECO:0007669"/>
    <property type="project" value="UniProtKB-KW"/>
</dbReference>
<dbReference type="InterPro" id="IPR005081">
    <property type="entry name" value="SpoIIGA"/>
</dbReference>
<keyword evidence="1" id="KW-0064">Aspartyl protease</keyword>
<comment type="similarity">
    <text evidence="1">Belongs to the peptidase U4 family.</text>
</comment>
<keyword evidence="1" id="KW-0749">Sporulation</keyword>
<dbReference type="EC" id="3.4.23.-" evidence="1"/>
<keyword evidence="3" id="KW-1133">Transmembrane helix</keyword>
<dbReference type="GO" id="GO:0006508">
    <property type="term" value="P:proteolysis"/>
    <property type="evidence" value="ECO:0007669"/>
    <property type="project" value="UniProtKB-KW"/>
</dbReference>
<dbReference type="PIRSF" id="PIRSF018571">
    <property type="entry name" value="SpoIIGA"/>
    <property type="match status" value="1"/>
</dbReference>
<dbReference type="GO" id="GO:0005886">
    <property type="term" value="C:plasma membrane"/>
    <property type="evidence" value="ECO:0007669"/>
    <property type="project" value="UniProtKB-SubCell"/>
</dbReference>
<gene>
    <name evidence="4" type="ORF">CP373A1_06755</name>
</gene>
<comment type="subcellular location">
    <subcellularLocation>
        <location evidence="1">Cell membrane</location>
    </subcellularLocation>
</comment>
<keyword evidence="1" id="KW-1003">Cell membrane</keyword>
<evidence type="ECO:0000256" key="1">
    <source>
        <dbReference type="PIRNR" id="PIRNR018571"/>
    </source>
</evidence>
<keyword evidence="5" id="KW-1185">Reference proteome</keyword>
<proteinExistence type="inferred from homology"/>
<keyword evidence="1 3" id="KW-0472">Membrane</keyword>
<name>A0A1B8RQT5_9CLOT</name>
<dbReference type="Proteomes" id="UP000092714">
    <property type="component" value="Unassembled WGS sequence"/>
</dbReference>
<evidence type="ECO:0000313" key="4">
    <source>
        <dbReference type="EMBL" id="OBY11189.1"/>
    </source>
</evidence>
<dbReference type="GO" id="GO:0030436">
    <property type="term" value="P:asexual sporulation"/>
    <property type="evidence" value="ECO:0007669"/>
    <property type="project" value="InterPro"/>
</dbReference>
<accession>A0A1B8RQT5</accession>
<reference evidence="4 5" key="1">
    <citation type="submission" date="2016-06" db="EMBL/GenBank/DDBJ databases">
        <authorList>
            <person name="Kjaerup R.B."/>
            <person name="Dalgaard T.S."/>
            <person name="Juul-Madsen H.R."/>
        </authorList>
    </citation>
    <scope>NUCLEOTIDE SEQUENCE [LARGE SCALE GENOMIC DNA]</scope>
    <source>
        <strain evidence="4 5">373-A1</strain>
    </source>
</reference>
<keyword evidence="1" id="KW-0378">Hydrolase</keyword>
<keyword evidence="3" id="KW-0812">Transmembrane</keyword>
<dbReference type="AlphaFoldDB" id="A0A1B8RQT5"/>
<protein>
    <recommendedName>
        <fullName evidence="1">Sporulation sigma-E factor-processing peptidase</fullName>
        <ecNumber evidence="1">3.4.23.-</ecNumber>
    </recommendedName>
    <alternativeName>
        <fullName evidence="1">Membrane-associated aspartic protease</fullName>
    </alternativeName>
    <alternativeName>
        <fullName evidence="1">Stage II sporulation protein GA</fullName>
    </alternativeName>
</protein>
<organism evidence="4 5">
    <name type="scientific">Clostridium paraputrificum</name>
    <dbReference type="NCBI Taxonomy" id="29363"/>
    <lineage>
        <taxon>Bacteria</taxon>
        <taxon>Bacillati</taxon>
        <taxon>Bacillota</taxon>
        <taxon>Clostridia</taxon>
        <taxon>Eubacteriales</taxon>
        <taxon>Clostridiaceae</taxon>
        <taxon>Clostridium</taxon>
    </lineage>
</organism>
<evidence type="ECO:0000313" key="5">
    <source>
        <dbReference type="Proteomes" id="UP000092714"/>
    </source>
</evidence>
<feature type="transmembrane region" description="Helical" evidence="3">
    <location>
        <begin position="88"/>
        <end position="106"/>
    </location>
</feature>
<keyword evidence="1" id="KW-0645">Protease</keyword>
<evidence type="ECO:0000256" key="3">
    <source>
        <dbReference type="SAM" id="Phobius"/>
    </source>
</evidence>
<feature type="transmembrane region" description="Helical" evidence="3">
    <location>
        <begin position="58"/>
        <end position="76"/>
    </location>
</feature>
<evidence type="ECO:0000256" key="2">
    <source>
        <dbReference type="PIRSR" id="PIRSR018571-1"/>
    </source>
</evidence>